<dbReference type="FunCoup" id="A0A078B237">
    <property type="interactions" value="34"/>
</dbReference>
<accession>A0A078B237</accession>
<dbReference type="Pfam" id="PF01230">
    <property type="entry name" value="HIT"/>
    <property type="match status" value="1"/>
</dbReference>
<dbReference type="EMBL" id="CCKQ01016460">
    <property type="protein sequence ID" value="CDW88331.1"/>
    <property type="molecule type" value="Genomic_DNA"/>
</dbReference>
<feature type="domain" description="HIT" evidence="2">
    <location>
        <begin position="4"/>
        <end position="112"/>
    </location>
</feature>
<protein>
    <submittedName>
        <fullName evidence="3">Bis(5-adenosyl)-triphosphatase-like</fullName>
    </submittedName>
</protein>
<feature type="short sequence motif" description="Histidine triad motif" evidence="1">
    <location>
        <begin position="97"/>
        <end position="101"/>
    </location>
</feature>
<sequence length="154" mass="17911">MAPITFRFGDKIIPSQHVFISRKHVYAMIYDKAIAPGHVLVCPTRQVQQFKDLTELETLELFVCAKEIANKFKDFFKMKSFSFVIQDGEQAGQQTKHVHLHIIPRDDNQHGYSIIKFNNVPERSASDMAEEADELKIYFDKRDEIQQFNKAGYI</sequence>
<dbReference type="PANTHER" id="PTHR46243:SF1">
    <property type="entry name" value="BIS(5'-ADENOSYL)-TRIPHOSPHATASE"/>
    <property type="match status" value="1"/>
</dbReference>
<evidence type="ECO:0000256" key="1">
    <source>
        <dbReference type="PROSITE-ProRule" id="PRU00464"/>
    </source>
</evidence>
<reference evidence="3 4" key="1">
    <citation type="submission" date="2014-06" db="EMBL/GenBank/DDBJ databases">
        <authorList>
            <person name="Swart Estienne"/>
        </authorList>
    </citation>
    <scope>NUCLEOTIDE SEQUENCE [LARGE SCALE GENOMIC DNA]</scope>
    <source>
        <strain evidence="3 4">130c</strain>
    </source>
</reference>
<keyword evidence="4" id="KW-1185">Reference proteome</keyword>
<dbReference type="OMA" id="TNCHVSI"/>
<evidence type="ECO:0000313" key="3">
    <source>
        <dbReference type="EMBL" id="CDW88331.1"/>
    </source>
</evidence>
<dbReference type="Proteomes" id="UP000039865">
    <property type="component" value="Unassembled WGS sequence"/>
</dbReference>
<proteinExistence type="predicted"/>
<dbReference type="InterPro" id="IPR011146">
    <property type="entry name" value="HIT-like"/>
</dbReference>
<dbReference type="InterPro" id="IPR036265">
    <property type="entry name" value="HIT-like_sf"/>
</dbReference>
<dbReference type="SUPFAM" id="SSF54197">
    <property type="entry name" value="HIT-like"/>
    <property type="match status" value="1"/>
</dbReference>
<dbReference type="AlphaFoldDB" id="A0A078B237"/>
<organism evidence="3 4">
    <name type="scientific">Stylonychia lemnae</name>
    <name type="common">Ciliate</name>
    <dbReference type="NCBI Taxonomy" id="5949"/>
    <lineage>
        <taxon>Eukaryota</taxon>
        <taxon>Sar</taxon>
        <taxon>Alveolata</taxon>
        <taxon>Ciliophora</taxon>
        <taxon>Intramacronucleata</taxon>
        <taxon>Spirotrichea</taxon>
        <taxon>Stichotrichia</taxon>
        <taxon>Sporadotrichida</taxon>
        <taxon>Oxytrichidae</taxon>
        <taxon>Stylonychinae</taxon>
        <taxon>Stylonychia</taxon>
    </lineage>
</organism>
<evidence type="ECO:0000313" key="4">
    <source>
        <dbReference type="Proteomes" id="UP000039865"/>
    </source>
</evidence>
<dbReference type="Gene3D" id="3.30.428.10">
    <property type="entry name" value="HIT-like"/>
    <property type="match status" value="1"/>
</dbReference>
<dbReference type="OrthoDB" id="680339at2759"/>
<dbReference type="InParanoid" id="A0A078B237"/>
<dbReference type="PROSITE" id="PS51084">
    <property type="entry name" value="HIT_2"/>
    <property type="match status" value="1"/>
</dbReference>
<dbReference type="InterPro" id="IPR051884">
    <property type="entry name" value="Bis(5'-adenosyl)-TPase_reg"/>
</dbReference>
<gene>
    <name evidence="3" type="primary">Contig8793.g9389</name>
    <name evidence="3" type="ORF">STYLEM_17452</name>
</gene>
<dbReference type="PANTHER" id="PTHR46243">
    <property type="entry name" value="BIS(5'-ADENOSYL)-TRIPHOSPHATASE"/>
    <property type="match status" value="1"/>
</dbReference>
<name>A0A078B237_STYLE</name>
<evidence type="ECO:0000259" key="2">
    <source>
        <dbReference type="PROSITE" id="PS51084"/>
    </source>
</evidence>
<dbReference type="GO" id="GO:0003824">
    <property type="term" value="F:catalytic activity"/>
    <property type="evidence" value="ECO:0007669"/>
    <property type="project" value="InterPro"/>
</dbReference>